<accession>A0A6A5U2V9</accession>
<evidence type="ECO:0000313" key="2">
    <source>
        <dbReference type="Proteomes" id="UP000800035"/>
    </source>
</evidence>
<keyword evidence="2" id="KW-1185">Reference proteome</keyword>
<dbReference type="AlphaFoldDB" id="A0A6A5U2V9"/>
<proteinExistence type="predicted"/>
<dbReference type="EMBL" id="ML976987">
    <property type="protein sequence ID" value="KAF1958172.1"/>
    <property type="molecule type" value="Genomic_DNA"/>
</dbReference>
<protein>
    <submittedName>
        <fullName evidence="1">Uncharacterized protein</fullName>
    </submittedName>
</protein>
<name>A0A6A5U2V9_9PLEO</name>
<evidence type="ECO:0000313" key="1">
    <source>
        <dbReference type="EMBL" id="KAF1958172.1"/>
    </source>
</evidence>
<gene>
    <name evidence="1" type="ORF">CC80DRAFT_546408</name>
</gene>
<sequence length="171" mass="19042">MSMKATTSDVIAKLGTTPKIPLRIDTLMVVKHGSELPVIRADSVSVNGPGDNCFTDDKTWPWACICRWNKLPAEMRVQILELNVAAEVPQERVDHRNISLKGKILVRHGGARNLGDSLVRYAQMSPEIGILGCDVLYNTKRFAIFAWPCETSQSTRNVEFHGSPYQDPLHA</sequence>
<reference evidence="1" key="1">
    <citation type="journal article" date="2020" name="Stud. Mycol.">
        <title>101 Dothideomycetes genomes: a test case for predicting lifestyles and emergence of pathogens.</title>
        <authorList>
            <person name="Haridas S."/>
            <person name="Albert R."/>
            <person name="Binder M."/>
            <person name="Bloem J."/>
            <person name="Labutti K."/>
            <person name="Salamov A."/>
            <person name="Andreopoulos B."/>
            <person name="Baker S."/>
            <person name="Barry K."/>
            <person name="Bills G."/>
            <person name="Bluhm B."/>
            <person name="Cannon C."/>
            <person name="Castanera R."/>
            <person name="Culley D."/>
            <person name="Daum C."/>
            <person name="Ezra D."/>
            <person name="Gonzalez J."/>
            <person name="Henrissat B."/>
            <person name="Kuo A."/>
            <person name="Liang C."/>
            <person name="Lipzen A."/>
            <person name="Lutzoni F."/>
            <person name="Magnuson J."/>
            <person name="Mondo S."/>
            <person name="Nolan M."/>
            <person name="Ohm R."/>
            <person name="Pangilinan J."/>
            <person name="Park H.-J."/>
            <person name="Ramirez L."/>
            <person name="Alfaro M."/>
            <person name="Sun H."/>
            <person name="Tritt A."/>
            <person name="Yoshinaga Y."/>
            <person name="Zwiers L.-H."/>
            <person name="Turgeon B."/>
            <person name="Goodwin S."/>
            <person name="Spatafora J."/>
            <person name="Crous P."/>
            <person name="Grigoriev I."/>
        </authorList>
    </citation>
    <scope>NUCLEOTIDE SEQUENCE</scope>
    <source>
        <strain evidence="1">CBS 675.92</strain>
    </source>
</reference>
<dbReference type="Proteomes" id="UP000800035">
    <property type="component" value="Unassembled WGS sequence"/>
</dbReference>
<organism evidence="1 2">
    <name type="scientific">Byssothecium circinans</name>
    <dbReference type="NCBI Taxonomy" id="147558"/>
    <lineage>
        <taxon>Eukaryota</taxon>
        <taxon>Fungi</taxon>
        <taxon>Dikarya</taxon>
        <taxon>Ascomycota</taxon>
        <taxon>Pezizomycotina</taxon>
        <taxon>Dothideomycetes</taxon>
        <taxon>Pleosporomycetidae</taxon>
        <taxon>Pleosporales</taxon>
        <taxon>Massarineae</taxon>
        <taxon>Massarinaceae</taxon>
        <taxon>Byssothecium</taxon>
    </lineage>
</organism>